<dbReference type="SUPFAM" id="SSF55315">
    <property type="entry name" value="L30e-like"/>
    <property type="match status" value="1"/>
</dbReference>
<dbReference type="Pfam" id="PF08032">
    <property type="entry name" value="SpoU_sub_bind"/>
    <property type="match status" value="1"/>
</dbReference>
<evidence type="ECO:0000313" key="6">
    <source>
        <dbReference type="Proteomes" id="UP000255124"/>
    </source>
</evidence>
<dbReference type="InterPro" id="IPR004441">
    <property type="entry name" value="rRNA_MeTrfase_TrmH"/>
</dbReference>
<dbReference type="InterPro" id="IPR001537">
    <property type="entry name" value="SpoU_MeTrfase"/>
</dbReference>
<reference evidence="5 6" key="1">
    <citation type="submission" date="2018-06" db="EMBL/GenBank/DDBJ databases">
        <authorList>
            <consortium name="Pathogen Informatics"/>
            <person name="Doyle S."/>
        </authorList>
    </citation>
    <scope>NUCLEOTIDE SEQUENCE [LARGE SCALE GENOMIC DNA]</scope>
    <source>
        <strain evidence="5 6">NCTC9810</strain>
    </source>
</reference>
<dbReference type="EC" id="2.1.1.-" evidence="5"/>
<dbReference type="Gene3D" id="3.30.1330.30">
    <property type="match status" value="1"/>
</dbReference>
<dbReference type="SUPFAM" id="SSF75217">
    <property type="entry name" value="alpha/beta knot"/>
    <property type="match status" value="1"/>
</dbReference>
<organism evidence="5 6">
    <name type="scientific">Anaerococcus octavius</name>
    <dbReference type="NCBI Taxonomy" id="54007"/>
    <lineage>
        <taxon>Bacteria</taxon>
        <taxon>Bacillati</taxon>
        <taxon>Bacillota</taxon>
        <taxon>Tissierellia</taxon>
        <taxon>Tissierellales</taxon>
        <taxon>Peptoniphilaceae</taxon>
        <taxon>Anaerococcus</taxon>
    </lineage>
</organism>
<dbReference type="GO" id="GO:0005829">
    <property type="term" value="C:cytosol"/>
    <property type="evidence" value="ECO:0007669"/>
    <property type="project" value="TreeGrafter"/>
</dbReference>
<dbReference type="InterPro" id="IPR029028">
    <property type="entry name" value="Alpha/beta_knot_MTases"/>
</dbReference>
<dbReference type="EMBL" id="UFTA01000002">
    <property type="protein sequence ID" value="SUU93151.1"/>
    <property type="molecule type" value="Genomic_DNA"/>
</dbReference>
<evidence type="ECO:0000259" key="4">
    <source>
        <dbReference type="SMART" id="SM00967"/>
    </source>
</evidence>
<keyword evidence="2 5" id="KW-0489">Methyltransferase</keyword>
<sequence length="239" mass="26324">MGAALMDKIYGRKPVLETIDAGLNIHKAYIMDQKTPIVAKIVDKLTKNNVPIKYVDKNFFENVDMNHQGVMIEVDSYKYADRSELENANRLILLDKIEDPHNLGAIIRSAESFGFDGVIIPEHRSAKVTPTVYKTSAGAINNIKVVMVTNLNQTIENLKENGFWIYGLAGEASENIAQTNLTGKVGLVVGNEGDGLSRLVRENCDVLVKIPMLGKVNSLNASVASALSMYEVLRQNGFK</sequence>
<dbReference type="GO" id="GO:0006396">
    <property type="term" value="P:RNA processing"/>
    <property type="evidence" value="ECO:0007669"/>
    <property type="project" value="InterPro"/>
</dbReference>
<dbReference type="FunFam" id="3.40.1280.10:FF:000008">
    <property type="entry name" value="Group 3 RNA methyltransferase TrmH"/>
    <property type="match status" value="1"/>
</dbReference>
<dbReference type="GO" id="GO:0003723">
    <property type="term" value="F:RNA binding"/>
    <property type="evidence" value="ECO:0007669"/>
    <property type="project" value="InterPro"/>
</dbReference>
<dbReference type="SMART" id="SM00967">
    <property type="entry name" value="SpoU_sub_bind"/>
    <property type="match status" value="1"/>
</dbReference>
<dbReference type="GO" id="GO:0032259">
    <property type="term" value="P:methylation"/>
    <property type="evidence" value="ECO:0007669"/>
    <property type="project" value="UniProtKB-KW"/>
</dbReference>
<dbReference type="PANTHER" id="PTHR46429">
    <property type="entry name" value="23S RRNA (GUANOSINE-2'-O-)-METHYLTRANSFERASE RLMB"/>
    <property type="match status" value="1"/>
</dbReference>
<dbReference type="PANTHER" id="PTHR46429:SF1">
    <property type="entry name" value="23S RRNA (GUANOSINE-2'-O-)-METHYLTRANSFERASE RLMB"/>
    <property type="match status" value="1"/>
</dbReference>
<evidence type="ECO:0000313" key="5">
    <source>
        <dbReference type="EMBL" id="SUU93151.1"/>
    </source>
</evidence>
<feature type="domain" description="RNA 2-O ribose methyltransferase substrate binding" evidence="4">
    <location>
        <begin position="8"/>
        <end position="80"/>
    </location>
</feature>
<dbReference type="Proteomes" id="UP000255124">
    <property type="component" value="Unassembled WGS sequence"/>
</dbReference>
<protein>
    <submittedName>
        <fullName evidence="5">TrmH family tRNA/rRNA methyltransferase</fullName>
        <ecNumber evidence="5">2.1.1.-</ecNumber>
    </submittedName>
</protein>
<proteinExistence type="inferred from homology"/>
<dbReference type="GO" id="GO:0008173">
    <property type="term" value="F:RNA methyltransferase activity"/>
    <property type="evidence" value="ECO:0007669"/>
    <property type="project" value="InterPro"/>
</dbReference>
<keyword evidence="3 5" id="KW-0808">Transferase</keyword>
<evidence type="ECO:0000256" key="3">
    <source>
        <dbReference type="ARBA" id="ARBA00022679"/>
    </source>
</evidence>
<dbReference type="InterPro" id="IPR029064">
    <property type="entry name" value="Ribosomal_eL30-like_sf"/>
</dbReference>
<dbReference type="AlphaFoldDB" id="A0A380WVQ6"/>
<dbReference type="InterPro" id="IPR013123">
    <property type="entry name" value="SpoU_subst-bd"/>
</dbReference>
<dbReference type="InterPro" id="IPR029026">
    <property type="entry name" value="tRNA_m1G_MTases_N"/>
</dbReference>
<evidence type="ECO:0000256" key="1">
    <source>
        <dbReference type="ARBA" id="ARBA00007228"/>
    </source>
</evidence>
<accession>A0A380WVQ6</accession>
<evidence type="ECO:0000256" key="2">
    <source>
        <dbReference type="ARBA" id="ARBA00022603"/>
    </source>
</evidence>
<dbReference type="Pfam" id="PF00588">
    <property type="entry name" value="SpoU_methylase"/>
    <property type="match status" value="1"/>
</dbReference>
<comment type="similarity">
    <text evidence="1">Belongs to the class IV-like SAM-binding methyltransferase superfamily. RNA methyltransferase TrmH family.</text>
</comment>
<dbReference type="Gene3D" id="3.40.1280.10">
    <property type="match status" value="1"/>
</dbReference>
<name>A0A380WVQ6_9FIRM</name>
<dbReference type="NCBIfam" id="TIGR00186">
    <property type="entry name" value="rRNA_methyl_3"/>
    <property type="match status" value="1"/>
</dbReference>
<gene>
    <name evidence="5" type="ORF">NCTC9810_01501</name>
</gene>
<dbReference type="CDD" id="cd18103">
    <property type="entry name" value="SpoU-like_RlmB"/>
    <property type="match status" value="1"/>
</dbReference>